<accession>A0ABQ5FCZ5</accession>
<gene>
    <name evidence="1" type="ORF">Tco_1004005</name>
</gene>
<comment type="caution">
    <text evidence="1">The sequence shown here is derived from an EMBL/GenBank/DDBJ whole genome shotgun (WGS) entry which is preliminary data.</text>
</comment>
<keyword evidence="1" id="KW-0808">Transferase</keyword>
<evidence type="ECO:0000313" key="1">
    <source>
        <dbReference type="EMBL" id="GJT60472.1"/>
    </source>
</evidence>
<reference evidence="1" key="2">
    <citation type="submission" date="2022-01" db="EMBL/GenBank/DDBJ databases">
        <authorList>
            <person name="Yamashiro T."/>
            <person name="Shiraishi A."/>
            <person name="Satake H."/>
            <person name="Nakayama K."/>
        </authorList>
    </citation>
    <scope>NUCLEOTIDE SEQUENCE</scope>
</reference>
<reference evidence="1" key="1">
    <citation type="journal article" date="2022" name="Int. J. Mol. Sci.">
        <title>Draft Genome of Tanacetum Coccineum: Genomic Comparison of Closely Related Tanacetum-Family Plants.</title>
        <authorList>
            <person name="Yamashiro T."/>
            <person name="Shiraishi A."/>
            <person name="Nakayama K."/>
            <person name="Satake H."/>
        </authorList>
    </citation>
    <scope>NUCLEOTIDE SEQUENCE</scope>
</reference>
<protein>
    <submittedName>
        <fullName evidence="1">Reverse transcriptase domain-containing protein</fullName>
    </submittedName>
</protein>
<dbReference type="PANTHER" id="PTHR33240:SF15">
    <property type="entry name" value="GAG-PRO-LIKE PROTEIN"/>
    <property type="match status" value="1"/>
</dbReference>
<dbReference type="PANTHER" id="PTHR33240">
    <property type="entry name" value="OS08G0508500 PROTEIN"/>
    <property type="match status" value="1"/>
</dbReference>
<dbReference type="EMBL" id="BQNB010017202">
    <property type="protein sequence ID" value="GJT60472.1"/>
    <property type="molecule type" value="Genomic_DNA"/>
</dbReference>
<dbReference type="InterPro" id="IPR021109">
    <property type="entry name" value="Peptidase_aspartic_dom_sf"/>
</dbReference>
<dbReference type="Gene3D" id="2.40.70.10">
    <property type="entry name" value="Acid Proteases"/>
    <property type="match status" value="1"/>
</dbReference>
<keyword evidence="1" id="KW-0695">RNA-directed DNA polymerase</keyword>
<name>A0ABQ5FCZ5_9ASTR</name>
<organism evidence="1 2">
    <name type="scientific">Tanacetum coccineum</name>
    <dbReference type="NCBI Taxonomy" id="301880"/>
    <lineage>
        <taxon>Eukaryota</taxon>
        <taxon>Viridiplantae</taxon>
        <taxon>Streptophyta</taxon>
        <taxon>Embryophyta</taxon>
        <taxon>Tracheophyta</taxon>
        <taxon>Spermatophyta</taxon>
        <taxon>Magnoliopsida</taxon>
        <taxon>eudicotyledons</taxon>
        <taxon>Gunneridae</taxon>
        <taxon>Pentapetalae</taxon>
        <taxon>asterids</taxon>
        <taxon>campanulids</taxon>
        <taxon>Asterales</taxon>
        <taxon>Asteraceae</taxon>
        <taxon>Asteroideae</taxon>
        <taxon>Anthemideae</taxon>
        <taxon>Anthemidinae</taxon>
        <taxon>Tanacetum</taxon>
    </lineage>
</organism>
<dbReference type="Proteomes" id="UP001151760">
    <property type="component" value="Unassembled WGS sequence"/>
</dbReference>
<dbReference type="GO" id="GO:0003964">
    <property type="term" value="F:RNA-directed DNA polymerase activity"/>
    <property type="evidence" value="ECO:0007669"/>
    <property type="project" value="UniProtKB-KW"/>
</dbReference>
<evidence type="ECO:0000313" key="2">
    <source>
        <dbReference type="Proteomes" id="UP001151760"/>
    </source>
</evidence>
<sequence length="232" mass="26279">MNVLITFPPVPARDLSDEALVMEAEIEGYLVKRIHINEGASVEIMYEHCFNMLHPEIKARLTETQTTVSEFSGERVKPLGKIELDVCFGGAGRCRRAMMRFTVISAPSPYNIILGRPALKQLRAIPSTIHGMMKFPTRWGIATVLSQAPTILECRREEKKQAREKKKDPVEEMEPMESLSLTELVLVNPAYPEQLVKIGKNLSPEGSTQLKNLLRKKQRRIRLGTSIHDWST</sequence>
<keyword evidence="2" id="KW-1185">Reference proteome</keyword>
<proteinExistence type="predicted"/>
<keyword evidence="1" id="KW-0548">Nucleotidyltransferase</keyword>